<evidence type="ECO:0000313" key="1">
    <source>
        <dbReference type="EMBL" id="KAL2275105.1"/>
    </source>
</evidence>
<accession>A0ABR4DY53</accession>
<evidence type="ECO:0000313" key="2">
    <source>
        <dbReference type="Proteomes" id="UP001600888"/>
    </source>
</evidence>
<dbReference type="Proteomes" id="UP001600888">
    <property type="component" value="Unassembled WGS sequence"/>
</dbReference>
<keyword evidence="2" id="KW-1185">Reference proteome</keyword>
<sequence>MGWKLGEIWIGRPPLPRLSPGWRRCKCETMAGWDGPSVIPIIHITAMGEGIGRGSGTPKACDGLCDVYMN</sequence>
<organism evidence="1 2">
    <name type="scientific">Diaporthe vaccinii</name>
    <dbReference type="NCBI Taxonomy" id="105482"/>
    <lineage>
        <taxon>Eukaryota</taxon>
        <taxon>Fungi</taxon>
        <taxon>Dikarya</taxon>
        <taxon>Ascomycota</taxon>
        <taxon>Pezizomycotina</taxon>
        <taxon>Sordariomycetes</taxon>
        <taxon>Sordariomycetidae</taxon>
        <taxon>Diaporthales</taxon>
        <taxon>Diaporthaceae</taxon>
        <taxon>Diaporthe</taxon>
        <taxon>Diaporthe eres species complex</taxon>
    </lineage>
</organism>
<gene>
    <name evidence="1" type="ORF">FJTKL_02553</name>
</gene>
<proteinExistence type="predicted"/>
<reference evidence="1 2" key="1">
    <citation type="submission" date="2024-03" db="EMBL/GenBank/DDBJ databases">
        <title>A high-quality draft genome sequence of Diaporthe vaccinii, a causative agent of upright dieback and viscid rot disease in cranberry plants.</title>
        <authorList>
            <person name="Sarrasin M."/>
            <person name="Lang B.F."/>
            <person name="Burger G."/>
        </authorList>
    </citation>
    <scope>NUCLEOTIDE SEQUENCE [LARGE SCALE GENOMIC DNA]</scope>
    <source>
        <strain evidence="1 2">IS7</strain>
    </source>
</reference>
<dbReference type="EMBL" id="JBAWTH010000142">
    <property type="protein sequence ID" value="KAL2275105.1"/>
    <property type="molecule type" value="Genomic_DNA"/>
</dbReference>
<protein>
    <submittedName>
        <fullName evidence="1">Uncharacterized protein</fullName>
    </submittedName>
</protein>
<comment type="caution">
    <text evidence="1">The sequence shown here is derived from an EMBL/GenBank/DDBJ whole genome shotgun (WGS) entry which is preliminary data.</text>
</comment>
<name>A0ABR4DY53_9PEZI</name>